<feature type="compositionally biased region" description="Basic and acidic residues" evidence="15">
    <location>
        <begin position="1319"/>
        <end position="1329"/>
    </location>
</feature>
<feature type="compositionally biased region" description="Low complexity" evidence="15">
    <location>
        <begin position="1297"/>
        <end position="1318"/>
    </location>
</feature>
<keyword evidence="6" id="KW-0479">Metal-binding</keyword>
<evidence type="ECO:0000313" key="17">
    <source>
        <dbReference type="EMBL" id="KAJ2808400.1"/>
    </source>
</evidence>
<dbReference type="SUPFAM" id="SSF53474">
    <property type="entry name" value="alpha/beta-Hydrolases"/>
    <property type="match status" value="1"/>
</dbReference>
<dbReference type="GO" id="GO:0005886">
    <property type="term" value="C:plasma membrane"/>
    <property type="evidence" value="ECO:0007669"/>
    <property type="project" value="UniProtKB-SubCell"/>
</dbReference>
<evidence type="ECO:0000256" key="15">
    <source>
        <dbReference type="SAM" id="MobiDB-lite"/>
    </source>
</evidence>
<feature type="region of interest" description="Disordered" evidence="15">
    <location>
        <begin position="1294"/>
        <end position="1329"/>
    </location>
</feature>
<evidence type="ECO:0000256" key="2">
    <source>
        <dbReference type="ARBA" id="ARBA00004651"/>
    </source>
</evidence>
<gene>
    <name evidence="17" type="ORF">H4R20_000902</name>
</gene>
<dbReference type="Gene3D" id="3.40.50.1820">
    <property type="entry name" value="alpha/beta hydrolase"/>
    <property type="match status" value="1"/>
</dbReference>
<feature type="compositionally biased region" description="Low complexity" evidence="15">
    <location>
        <begin position="731"/>
        <end position="745"/>
    </location>
</feature>
<keyword evidence="4" id="KW-0597">Phosphoprotein</keyword>
<dbReference type="GO" id="GO:0019369">
    <property type="term" value="P:arachidonate metabolic process"/>
    <property type="evidence" value="ECO:0007669"/>
    <property type="project" value="TreeGrafter"/>
</dbReference>
<evidence type="ECO:0000256" key="4">
    <source>
        <dbReference type="ARBA" id="ARBA00022553"/>
    </source>
</evidence>
<reference evidence="17" key="1">
    <citation type="submission" date="2022-07" db="EMBL/GenBank/DDBJ databases">
        <title>Phylogenomic reconstructions and comparative analyses of Kickxellomycotina fungi.</title>
        <authorList>
            <person name="Reynolds N.K."/>
            <person name="Stajich J.E."/>
            <person name="Barry K."/>
            <person name="Grigoriev I.V."/>
            <person name="Crous P."/>
            <person name="Smith M.E."/>
        </authorList>
    </citation>
    <scope>NUCLEOTIDE SEQUENCE</scope>
    <source>
        <strain evidence="17">NRRL 1565</strain>
    </source>
</reference>
<keyword evidence="11" id="KW-0443">Lipid metabolism</keyword>
<feature type="region of interest" description="Disordered" evidence="15">
    <location>
        <begin position="924"/>
        <end position="975"/>
    </location>
</feature>
<evidence type="ECO:0000256" key="11">
    <source>
        <dbReference type="ARBA" id="ARBA00023098"/>
    </source>
</evidence>
<feature type="region of interest" description="Disordered" evidence="15">
    <location>
        <begin position="1241"/>
        <end position="1274"/>
    </location>
</feature>
<dbReference type="Proteomes" id="UP001140094">
    <property type="component" value="Unassembled WGS sequence"/>
</dbReference>
<dbReference type="InterPro" id="IPR052214">
    <property type="entry name" value="DAG_Lipase-Related"/>
</dbReference>
<dbReference type="PANTHER" id="PTHR45792:SF7">
    <property type="entry name" value="PUTATIVE (AFU_ORTHOLOGUE AFUA_6G02710)-RELATED"/>
    <property type="match status" value="1"/>
</dbReference>
<feature type="region of interest" description="Disordered" evidence="15">
    <location>
        <begin position="1376"/>
        <end position="1407"/>
    </location>
</feature>
<feature type="region of interest" description="Disordered" evidence="15">
    <location>
        <begin position="487"/>
        <end position="517"/>
    </location>
</feature>
<dbReference type="CDD" id="cd00519">
    <property type="entry name" value="Lipase_3"/>
    <property type="match status" value="1"/>
</dbReference>
<keyword evidence="9" id="KW-0442">Lipid degradation</keyword>
<feature type="region of interest" description="Disordered" evidence="15">
    <location>
        <begin position="700"/>
        <end position="760"/>
    </location>
</feature>
<evidence type="ECO:0000256" key="10">
    <source>
        <dbReference type="ARBA" id="ARBA00022989"/>
    </source>
</evidence>
<feature type="domain" description="Fungal lipase-type" evidence="16">
    <location>
        <begin position="1010"/>
        <end position="1102"/>
    </location>
</feature>
<evidence type="ECO:0000256" key="9">
    <source>
        <dbReference type="ARBA" id="ARBA00022963"/>
    </source>
</evidence>
<name>A0A9W8LW73_9FUNG</name>
<comment type="subcellular location">
    <subcellularLocation>
        <location evidence="2">Cell membrane</location>
        <topology evidence="2">Multi-pass membrane protein</topology>
    </subcellularLocation>
</comment>
<evidence type="ECO:0000313" key="18">
    <source>
        <dbReference type="Proteomes" id="UP001140094"/>
    </source>
</evidence>
<feature type="compositionally biased region" description="Polar residues" evidence="15">
    <location>
        <begin position="1262"/>
        <end position="1272"/>
    </location>
</feature>
<organism evidence="17 18">
    <name type="scientific">Coemansia guatemalensis</name>
    <dbReference type="NCBI Taxonomy" id="2761395"/>
    <lineage>
        <taxon>Eukaryota</taxon>
        <taxon>Fungi</taxon>
        <taxon>Fungi incertae sedis</taxon>
        <taxon>Zoopagomycota</taxon>
        <taxon>Kickxellomycotina</taxon>
        <taxon>Kickxellomycetes</taxon>
        <taxon>Kickxellales</taxon>
        <taxon>Kickxellaceae</taxon>
        <taxon>Coemansia</taxon>
    </lineage>
</organism>
<dbReference type="GO" id="GO:0016298">
    <property type="term" value="F:lipase activity"/>
    <property type="evidence" value="ECO:0007669"/>
    <property type="project" value="TreeGrafter"/>
</dbReference>
<feature type="region of interest" description="Disordered" evidence="15">
    <location>
        <begin position="333"/>
        <end position="371"/>
    </location>
</feature>
<evidence type="ECO:0000256" key="5">
    <source>
        <dbReference type="ARBA" id="ARBA00022692"/>
    </source>
</evidence>
<keyword evidence="7" id="KW-0378">Hydrolase</keyword>
<feature type="region of interest" description="Disordered" evidence="15">
    <location>
        <begin position="821"/>
        <end position="852"/>
    </location>
</feature>
<evidence type="ECO:0000256" key="14">
    <source>
        <dbReference type="ARBA" id="ARBA00026104"/>
    </source>
</evidence>
<protein>
    <recommendedName>
        <fullName evidence="14">sn-1-specific diacylglycerol lipase</fullName>
        <ecNumber evidence="14">3.1.1.116</ecNumber>
    </recommendedName>
</protein>
<evidence type="ECO:0000256" key="3">
    <source>
        <dbReference type="ARBA" id="ARBA00022475"/>
    </source>
</evidence>
<feature type="compositionally biased region" description="Low complexity" evidence="15">
    <location>
        <begin position="47"/>
        <end position="56"/>
    </location>
</feature>
<accession>A0A9W8LW73</accession>
<keyword evidence="12" id="KW-0472">Membrane</keyword>
<evidence type="ECO:0000256" key="6">
    <source>
        <dbReference type="ARBA" id="ARBA00022723"/>
    </source>
</evidence>
<evidence type="ECO:0000256" key="8">
    <source>
        <dbReference type="ARBA" id="ARBA00022837"/>
    </source>
</evidence>
<feature type="compositionally biased region" description="Polar residues" evidence="15">
    <location>
        <begin position="962"/>
        <end position="975"/>
    </location>
</feature>
<dbReference type="Pfam" id="PF01764">
    <property type="entry name" value="Lipase_3"/>
    <property type="match status" value="1"/>
</dbReference>
<dbReference type="EMBL" id="JANBUO010000051">
    <property type="protein sequence ID" value="KAJ2808400.1"/>
    <property type="molecule type" value="Genomic_DNA"/>
</dbReference>
<keyword evidence="5" id="KW-0812">Transmembrane</keyword>
<keyword evidence="8" id="KW-0106">Calcium</keyword>
<feature type="compositionally biased region" description="Basic and acidic residues" evidence="15">
    <location>
        <begin position="36"/>
        <end position="46"/>
    </location>
</feature>
<dbReference type="EC" id="3.1.1.116" evidence="14"/>
<feature type="compositionally biased region" description="Acidic residues" evidence="15">
    <location>
        <begin position="1242"/>
        <end position="1252"/>
    </location>
</feature>
<dbReference type="GO" id="GO:0046340">
    <property type="term" value="P:diacylglycerol catabolic process"/>
    <property type="evidence" value="ECO:0007669"/>
    <property type="project" value="TreeGrafter"/>
</dbReference>
<feature type="compositionally biased region" description="Low complexity" evidence="15">
    <location>
        <begin position="498"/>
        <end position="512"/>
    </location>
</feature>
<feature type="region of interest" description="Disordered" evidence="15">
    <location>
        <begin position="1"/>
        <end position="106"/>
    </location>
</feature>
<feature type="compositionally biased region" description="Acidic residues" evidence="15">
    <location>
        <begin position="80"/>
        <end position="92"/>
    </location>
</feature>
<evidence type="ECO:0000256" key="7">
    <source>
        <dbReference type="ARBA" id="ARBA00022801"/>
    </source>
</evidence>
<dbReference type="InterPro" id="IPR002921">
    <property type="entry name" value="Fungal_lipase-type"/>
</dbReference>
<dbReference type="PANTHER" id="PTHR45792">
    <property type="entry name" value="DIACYLGLYCEROL LIPASE HOMOLOG-RELATED"/>
    <property type="match status" value="1"/>
</dbReference>
<feature type="compositionally biased region" description="Basic and acidic residues" evidence="15">
    <location>
        <begin position="1395"/>
        <end position="1407"/>
    </location>
</feature>
<keyword evidence="10" id="KW-1133">Transmembrane helix</keyword>
<evidence type="ECO:0000256" key="1">
    <source>
        <dbReference type="ARBA" id="ARBA00001913"/>
    </source>
</evidence>
<comment type="caution">
    <text evidence="17">The sequence shown here is derived from an EMBL/GenBank/DDBJ whole genome shotgun (WGS) entry which is preliminary data.</text>
</comment>
<dbReference type="InterPro" id="IPR029058">
    <property type="entry name" value="AB_hydrolase_fold"/>
</dbReference>
<keyword evidence="18" id="KW-1185">Reference proteome</keyword>
<proteinExistence type="predicted"/>
<comment type="cofactor">
    <cofactor evidence="1">
        <name>Ca(2+)</name>
        <dbReference type="ChEBI" id="CHEBI:29108"/>
    </cofactor>
</comment>
<comment type="catalytic activity">
    <reaction evidence="13">
        <text>a 1,2-diacyl-sn-glycerol + H2O = a 2-acylglycerol + a fatty acid + H(+)</text>
        <dbReference type="Rhea" id="RHEA:33275"/>
        <dbReference type="ChEBI" id="CHEBI:15377"/>
        <dbReference type="ChEBI" id="CHEBI:15378"/>
        <dbReference type="ChEBI" id="CHEBI:17389"/>
        <dbReference type="ChEBI" id="CHEBI:17815"/>
        <dbReference type="ChEBI" id="CHEBI:28868"/>
        <dbReference type="EC" id="3.1.1.116"/>
    </reaction>
    <physiologicalReaction direction="left-to-right" evidence="13">
        <dbReference type="Rhea" id="RHEA:33276"/>
    </physiologicalReaction>
</comment>
<evidence type="ECO:0000256" key="13">
    <source>
        <dbReference type="ARBA" id="ARBA00024531"/>
    </source>
</evidence>
<sequence length="1461" mass="158126">MSQNARPFTFRASVPTESRSHLALRSVTNGSNSKNGNDDSSRKDSSSDSSGNIGSSEESDNVRDNDGQPLHRRRRRELADIDGEQDTEQDISEPERQAHHWRSRPPLLPQKMATLVSTLSGATRLSLEITALFWEAVFETISESAGSGRWLGAAAWQEAKSVALAVASVFSPLSSLNPRIVSHVVGTTTAAGYSMFNRSLAATESLVEGSFTLYTKAVNLGLHAAGEYVRLIDAIFGSTDTSRVLASFVHMCRREMLENNPEIRALIKEHGLFGFVSQVLKTVVAWICLQVVTHGRSQPYRLSLVYTNILSGAEFCPRKFISSTGEPLVPPAALSRTPEAMSPATSPWRVSPLRPRRDGPSDSLLAENSAAQNNVACSPSLRYSRTRSATIDTTLGDDIGIAVIDPNDDEDNIQYPFSDQEGASRDSRWNQRLVDALHALPSRSDHRNIAPGDCSSDEEGSMLETAAHAQNSRPSIWSTLNSVREAAAAAAKEHTNDDSSSGESDLSPSMPSISTQDMPFPAFASAPASLISSPQFPTTPDTNPTNRTFRSSSIAQGSELADACATILESIATEQNPAPTALSQPQVQITREDSAQPSTNLLSTIAPLVDPPLQWESQWTQQEFPRKPLLFNLARFISIASSAYGRSFMRVIGMDRGMIDARALIDAFGDIEIEGSDPCAPRLSKAGSHASVNMPEFAAEPLRGHSMSPSSPGRLPRAQPMSTCHENYPARSPSRPGSLRPSLRPSRPETPGARRAAAGRRLYQRRTHLHRRPVAEHPNHFCFSQHTGIPLGDLLFSSYVPPIVPGVTKAASAQASAVERKLRHKRSVSAAKNQARKQQRTDLPGAEGGYGGREMQIDAAAQEAPEAQPSAEVAASASKAASKGWLSSIPVVGTIYRNIPSPMGVLSSVPILPSMVSRALSFGSGGADSTNPSGLGESAASARAEVKSDESANPSNKRKADSSSSKAQREPTPSQFRRFDKIRRRLVYRNPSIHALVHYIAVDHATRAVVLACRGTLGISDLFIDMICEYEAVRLPGHSTAAGANPEFRAHSGMWHSALLLADPSSEVFGEVAEALRLYPEYGLVITGHSLGGGVASLLTLLWSQPMFDNDSSATEYAEMPSSSVPGSIAGTSRQFVTTERFGLVAQRPIHCFSFGSPCSTNAALSYYCRGLVTSVVNTDDFVSFLSVGACVDILNISAVLGRERGVAEKVMRGFLSTQRSKIGKRFSLFDFDFSKLRAYESEEEEEEEEGADFNHEDEAASANSVPDSSVDCSEPISREWSYKTAQSNITGFGLASDSSSDGSSPSPNLKSPSSSKPQESRGDLKQSKKNLDDWHLSLVKTLRANMDSEKLYPPGDVFVLASPGDDEVADRQLPKARNGAKGPAGWKQMLSSQPKDKQKGNGKADEPLPVGLFYCPDVAERFCELRFTRNMIIHHMPSTYERKLSALVHDTLNNSDNPKE</sequence>
<evidence type="ECO:0000256" key="12">
    <source>
        <dbReference type="ARBA" id="ARBA00023136"/>
    </source>
</evidence>
<evidence type="ECO:0000259" key="16">
    <source>
        <dbReference type="Pfam" id="PF01764"/>
    </source>
</evidence>
<keyword evidence="3" id="KW-1003">Cell membrane</keyword>
<dbReference type="GO" id="GO:0046872">
    <property type="term" value="F:metal ion binding"/>
    <property type="evidence" value="ECO:0007669"/>
    <property type="project" value="UniProtKB-KW"/>
</dbReference>
<feature type="region of interest" description="Disordered" evidence="15">
    <location>
        <begin position="443"/>
        <end position="475"/>
    </location>
</feature>
<dbReference type="OrthoDB" id="438440at2759"/>